<dbReference type="GO" id="GO:0005737">
    <property type="term" value="C:cytoplasm"/>
    <property type="evidence" value="ECO:0000318"/>
    <property type="project" value="GO_Central"/>
</dbReference>
<dbReference type="PANTHER" id="PTHR10953">
    <property type="entry name" value="UBIQUITIN-ACTIVATING ENZYME E1"/>
    <property type="match status" value="1"/>
</dbReference>
<dbReference type="RefSeq" id="XP_024514066.1">
    <property type="nucleotide sequence ID" value="XM_024658375.1"/>
</dbReference>
<dbReference type="VEuPathDB" id="FungiDB:CNN00720"/>
<dbReference type="PaxDb" id="214684-Q5K786"/>
<dbReference type="InParanoid" id="Q5K786"/>
<evidence type="ECO:0000313" key="2">
    <source>
        <dbReference type="EMBL" id="AAW47095.2"/>
    </source>
</evidence>
<dbReference type="OrthoDB" id="1708823at2759"/>
<name>Q5K786_CRYD1</name>
<dbReference type="eggNOG" id="KOG2014">
    <property type="taxonomic scope" value="Eukaryota"/>
</dbReference>
<evidence type="ECO:0000313" key="3">
    <source>
        <dbReference type="Proteomes" id="UP000002149"/>
    </source>
</evidence>
<organism evidence="2 3">
    <name type="scientific">Cryptococcus deneoformans (strain JEC21 / ATCC MYA-565)</name>
    <name type="common">Cryptococcus neoformans var. neoformans serotype D</name>
    <dbReference type="NCBI Taxonomy" id="214684"/>
    <lineage>
        <taxon>Eukaryota</taxon>
        <taxon>Fungi</taxon>
        <taxon>Dikarya</taxon>
        <taxon>Basidiomycota</taxon>
        <taxon>Agaricomycotina</taxon>
        <taxon>Tremellomycetes</taxon>
        <taxon>Tremellales</taxon>
        <taxon>Cryptococcaceae</taxon>
        <taxon>Cryptococcus</taxon>
        <taxon>Cryptococcus neoformans species complex</taxon>
    </lineage>
</organism>
<feature type="domain" description="THIF-type NAD/FAD binding fold" evidence="1">
    <location>
        <begin position="19"/>
        <end position="334"/>
    </location>
</feature>
<dbReference type="Pfam" id="PF00899">
    <property type="entry name" value="ThiF"/>
    <property type="match status" value="1"/>
</dbReference>
<reference evidence="2 3" key="1">
    <citation type="journal article" date="2005" name="Science">
        <title>The genome of the basidiomycetous yeast and human pathogen Cryptococcus neoformans.</title>
        <authorList>
            <person name="Loftus B.J."/>
            <person name="Fung E."/>
            <person name="Roncaglia P."/>
            <person name="Rowley D."/>
            <person name="Amedeo P."/>
            <person name="Bruno D."/>
            <person name="Vamathevan J."/>
            <person name="Miranda M."/>
            <person name="Anderson I.J."/>
            <person name="Fraser J.A."/>
            <person name="Allen J.E."/>
            <person name="Bosdet I.E."/>
            <person name="Brent M.R."/>
            <person name="Chiu R."/>
            <person name="Doering T.L."/>
            <person name="Donlin M.J."/>
            <person name="D'Souza C.A."/>
            <person name="Fox D.S."/>
            <person name="Grinberg V."/>
            <person name="Fu J."/>
            <person name="Fukushima M."/>
            <person name="Haas B.J."/>
            <person name="Huang J.C."/>
            <person name="Janbon G."/>
            <person name="Jones S.J."/>
            <person name="Koo H.L."/>
            <person name="Krzywinski M.I."/>
            <person name="Kwon-Chung J.K."/>
            <person name="Lengeler K.B."/>
            <person name="Maiti R."/>
            <person name="Marra M.A."/>
            <person name="Marra R.E."/>
            <person name="Mathewson C.A."/>
            <person name="Mitchell T.G."/>
            <person name="Pertea M."/>
            <person name="Riggs F.R."/>
            <person name="Salzberg S.L."/>
            <person name="Schein J.E."/>
            <person name="Shvartsbeyn A."/>
            <person name="Shin H."/>
            <person name="Shumway M."/>
            <person name="Specht C.A."/>
            <person name="Suh B.B."/>
            <person name="Tenney A."/>
            <person name="Utterback T.R."/>
            <person name="Wickes B.L."/>
            <person name="Wortman J.R."/>
            <person name="Wye N.H."/>
            <person name="Kronstad J.W."/>
            <person name="Lodge J.K."/>
            <person name="Heitman J."/>
            <person name="Davis R.W."/>
            <person name="Fraser C.M."/>
            <person name="Hyman R.W."/>
        </authorList>
    </citation>
    <scope>NUCLEOTIDE SEQUENCE [LARGE SCALE GENOMIC DNA]</scope>
    <source>
        <strain evidence="3">JEC21 / ATCC MYA-565</strain>
    </source>
</reference>
<dbReference type="GO" id="GO:0016925">
    <property type="term" value="P:protein sumoylation"/>
    <property type="evidence" value="ECO:0000318"/>
    <property type="project" value="GO_Central"/>
</dbReference>
<dbReference type="InterPro" id="IPR045886">
    <property type="entry name" value="ThiF/MoeB/HesA"/>
</dbReference>
<sequence>MSEQNQTQKQITEDEASLYDRQIRLWGLEAQNRMRSSTVLILSLRSLAHETIKNLVLAGIGRLIVADSDVVTEEDLGSGFLFREEDNAVGKLRTDAALEQIQSLNPLVTLSKIGMDSFEGEEDKVAEILKKEAVDVVVTCDLSVKENERIDAAARKASSLFYAAGTYGFTGYVFADLGESYEYVVNSIDGLSKKVLSYPSFSTVLDRSNWAKPGGSPFKGLSRNATRSAAPATILGITALWEYESQNGHLPAEESSLSALTSSAESIRTALGVNSTAVPSVDSSLLTHLASHATHFFPPTLAILGGLLAQDVLRALSRKDKPVANLLAVDSMSGVGTVGRWSMMDAKDTQ</sequence>
<dbReference type="PANTHER" id="PTHR10953:SF162">
    <property type="entry name" value="SUMO-ACTIVATING ENZYME SUBUNIT 1"/>
    <property type="match status" value="1"/>
</dbReference>
<dbReference type="EMBL" id="AE017356">
    <property type="protein sequence ID" value="AAW47095.2"/>
    <property type="molecule type" value="Genomic_DNA"/>
</dbReference>
<dbReference type="HOGENOM" id="CLU_002556_4_1_1"/>
<proteinExistence type="predicted"/>
<dbReference type="FunCoup" id="Q5K786">
    <property type="interactions" value="837"/>
</dbReference>
<evidence type="ECO:0000259" key="1">
    <source>
        <dbReference type="Pfam" id="PF00899"/>
    </source>
</evidence>
<dbReference type="STRING" id="214684.Q5K786"/>
<dbReference type="GO" id="GO:0031510">
    <property type="term" value="C:SUMO activating enzyme complex"/>
    <property type="evidence" value="ECO:0000318"/>
    <property type="project" value="GO_Central"/>
</dbReference>
<dbReference type="KEGG" id="cne:CNN00720"/>
<dbReference type="InterPro" id="IPR000594">
    <property type="entry name" value="ThiF_NAD_FAD-bd"/>
</dbReference>
<protein>
    <submittedName>
        <fullName evidence="2">SUMO activating enzyme, putative</fullName>
    </submittedName>
</protein>
<dbReference type="Proteomes" id="UP000002149">
    <property type="component" value="Chromosome 14"/>
</dbReference>
<accession>Q5K786</accession>
<dbReference type="GO" id="GO:0019948">
    <property type="term" value="F:SUMO activating enzyme activity"/>
    <property type="evidence" value="ECO:0000318"/>
    <property type="project" value="GO_Central"/>
</dbReference>
<dbReference type="GeneID" id="3255527"/>
<keyword evidence="3" id="KW-1185">Reference proteome</keyword>
<dbReference type="Gene3D" id="3.40.50.720">
    <property type="entry name" value="NAD(P)-binding Rossmann-like Domain"/>
    <property type="match status" value="1"/>
</dbReference>
<dbReference type="InterPro" id="IPR035985">
    <property type="entry name" value="Ubiquitin-activating_enz"/>
</dbReference>
<dbReference type="SUPFAM" id="SSF69572">
    <property type="entry name" value="Activating enzymes of the ubiquitin-like proteins"/>
    <property type="match status" value="1"/>
</dbReference>
<gene>
    <name evidence="2" type="ordered locus">CNN00720</name>
</gene>
<dbReference type="AlphaFoldDB" id="Q5K786"/>